<gene>
    <name evidence="3" type="ORF">QEH59_18490</name>
</gene>
<keyword evidence="1" id="KW-0472">Membrane</keyword>
<reference evidence="3 4" key="1">
    <citation type="submission" date="2023-04" db="EMBL/GenBank/DDBJ databases">
        <title>A novel bacteria isolated from coastal sediment.</title>
        <authorList>
            <person name="Liu X.-J."/>
            <person name="Du Z.-J."/>
        </authorList>
    </citation>
    <scope>NUCLEOTIDE SEQUENCE [LARGE SCALE GENOMIC DNA]</scope>
    <source>
        <strain evidence="3 4">SDUM461004</strain>
    </source>
</reference>
<evidence type="ECO:0000313" key="3">
    <source>
        <dbReference type="EMBL" id="MDQ8196424.1"/>
    </source>
</evidence>
<feature type="chain" id="PRO_5046156943" description="PEP-CTERM protein-sorting domain-containing protein" evidence="2">
    <location>
        <begin position="25"/>
        <end position="261"/>
    </location>
</feature>
<feature type="transmembrane region" description="Helical" evidence="1">
    <location>
        <begin position="239"/>
        <end position="256"/>
    </location>
</feature>
<organism evidence="3 4">
    <name type="scientific">Thalassobacterium sedimentorum</name>
    <dbReference type="NCBI Taxonomy" id="3041258"/>
    <lineage>
        <taxon>Bacteria</taxon>
        <taxon>Pseudomonadati</taxon>
        <taxon>Verrucomicrobiota</taxon>
        <taxon>Opitutia</taxon>
        <taxon>Puniceicoccales</taxon>
        <taxon>Coraliomargaritaceae</taxon>
        <taxon>Thalassobacterium</taxon>
    </lineage>
</organism>
<evidence type="ECO:0008006" key="5">
    <source>
        <dbReference type="Google" id="ProtNLM"/>
    </source>
</evidence>
<protein>
    <recommendedName>
        <fullName evidence="5">PEP-CTERM protein-sorting domain-containing protein</fullName>
    </recommendedName>
</protein>
<evidence type="ECO:0000256" key="1">
    <source>
        <dbReference type="SAM" id="Phobius"/>
    </source>
</evidence>
<keyword evidence="4" id="KW-1185">Reference proteome</keyword>
<sequence length="261" mass="26584">MKNPIRFSPSLALMIASLGASLSAQDVLLNFGGNYAGTNAPGHDAGLLTGTNWNSVSVDTASGIVDQVGAATSVSLDFGLATAEGGTTVNYALSTKSAPYAMNAGVDADLQTLFNTSLGLNNVVRDGSGNLGVAVSLSGLAAGEYRYFLTAFRGDAVATSTRDFDIYAGVSADAITDFSSYSAGSITNSAGVSGWTAGDNYLSGTFTIDGINDTFSLLSNSTNFIGVFTSLEIAVIPESSAFALLGGLFVLGLAAVRRRCN</sequence>
<accession>A0ABU1ANU9</accession>
<proteinExistence type="predicted"/>
<feature type="signal peptide" evidence="2">
    <location>
        <begin position="1"/>
        <end position="24"/>
    </location>
</feature>
<dbReference type="Proteomes" id="UP001243717">
    <property type="component" value="Unassembled WGS sequence"/>
</dbReference>
<keyword evidence="1" id="KW-1133">Transmembrane helix</keyword>
<keyword evidence="1" id="KW-0812">Transmembrane</keyword>
<name>A0ABU1ANU9_9BACT</name>
<dbReference type="EMBL" id="JARXIC010000086">
    <property type="protein sequence ID" value="MDQ8196424.1"/>
    <property type="molecule type" value="Genomic_DNA"/>
</dbReference>
<keyword evidence="2" id="KW-0732">Signal</keyword>
<dbReference type="RefSeq" id="WP_308986856.1">
    <property type="nucleotide sequence ID" value="NZ_JARXIC010000086.1"/>
</dbReference>
<evidence type="ECO:0000313" key="4">
    <source>
        <dbReference type="Proteomes" id="UP001243717"/>
    </source>
</evidence>
<evidence type="ECO:0000256" key="2">
    <source>
        <dbReference type="SAM" id="SignalP"/>
    </source>
</evidence>
<comment type="caution">
    <text evidence="3">The sequence shown here is derived from an EMBL/GenBank/DDBJ whole genome shotgun (WGS) entry which is preliminary data.</text>
</comment>